<evidence type="ECO:0000313" key="1">
    <source>
        <dbReference type="EMBL" id="TYK09540.1"/>
    </source>
</evidence>
<protein>
    <submittedName>
        <fullName evidence="1">Ty3-gypsy retrotransposon protein</fullName>
    </submittedName>
</protein>
<proteinExistence type="predicted"/>
<name>A0A5D3CDX8_CUCMM</name>
<dbReference type="PANTHER" id="PTHR33437:SF2">
    <property type="entry name" value="OS06G0361200 PROTEIN"/>
    <property type="match status" value="1"/>
</dbReference>
<evidence type="ECO:0000313" key="2">
    <source>
        <dbReference type="Proteomes" id="UP000321947"/>
    </source>
</evidence>
<comment type="caution">
    <text evidence="1">The sequence shown here is derived from an EMBL/GenBank/DDBJ whole genome shotgun (WGS) entry which is preliminary data.</text>
</comment>
<sequence>MCTQGMHCELLNILQGIKPQTFEELATRAHDIELSITNKGAKDFLVQKMRSDKNEINDTKKITNSVINDPMVVHATPLKSLSKGSETKKMKESIMLIENQLIQLSKCKVIEQEGKVDDPNYCKYHRVISHPIEKCFVLKELILKLAREKKIELDNEVAQTNHVAVEMTSRVYHQRCFTIKGKFDSMWNFRIYICSISIEDHDNILPK</sequence>
<gene>
    <name evidence="1" type="ORF">E5676_scaffold757G00210</name>
</gene>
<dbReference type="Proteomes" id="UP000321947">
    <property type="component" value="Unassembled WGS sequence"/>
</dbReference>
<organism evidence="1 2">
    <name type="scientific">Cucumis melo var. makuwa</name>
    <name type="common">Oriental melon</name>
    <dbReference type="NCBI Taxonomy" id="1194695"/>
    <lineage>
        <taxon>Eukaryota</taxon>
        <taxon>Viridiplantae</taxon>
        <taxon>Streptophyta</taxon>
        <taxon>Embryophyta</taxon>
        <taxon>Tracheophyta</taxon>
        <taxon>Spermatophyta</taxon>
        <taxon>Magnoliopsida</taxon>
        <taxon>eudicotyledons</taxon>
        <taxon>Gunneridae</taxon>
        <taxon>Pentapetalae</taxon>
        <taxon>rosids</taxon>
        <taxon>fabids</taxon>
        <taxon>Cucurbitales</taxon>
        <taxon>Cucurbitaceae</taxon>
        <taxon>Benincaseae</taxon>
        <taxon>Cucumis</taxon>
    </lineage>
</organism>
<dbReference type="EMBL" id="SSTD01011544">
    <property type="protein sequence ID" value="TYK09540.1"/>
    <property type="molecule type" value="Genomic_DNA"/>
</dbReference>
<accession>A0A5D3CDX8</accession>
<dbReference type="PANTHER" id="PTHR33437">
    <property type="entry name" value="OS06G0361200 PROTEIN"/>
    <property type="match status" value="1"/>
</dbReference>
<reference evidence="1 2" key="1">
    <citation type="submission" date="2019-08" db="EMBL/GenBank/DDBJ databases">
        <title>Draft genome sequences of two oriental melons (Cucumis melo L. var makuwa).</title>
        <authorList>
            <person name="Kwon S.-Y."/>
        </authorList>
    </citation>
    <scope>NUCLEOTIDE SEQUENCE [LARGE SCALE GENOMIC DNA]</scope>
    <source>
        <strain evidence="2">cv. Chang Bougi</strain>
        <tissue evidence="1">Leaf</tissue>
    </source>
</reference>
<dbReference type="AlphaFoldDB" id="A0A5D3CDX8"/>